<keyword evidence="3" id="KW-0326">Glycosidase</keyword>
<dbReference type="PANTHER" id="PTHR10353:SF137">
    <property type="entry name" value="MYROSINASE 3-RELATED"/>
    <property type="match status" value="1"/>
</dbReference>
<comment type="similarity">
    <text evidence="1 4">Belongs to the glycosyl hydrolase 1 family.</text>
</comment>
<dbReference type="PROSITE" id="PS00653">
    <property type="entry name" value="GLYCOSYL_HYDROL_F1_2"/>
    <property type="match status" value="1"/>
</dbReference>
<dbReference type="InterPro" id="IPR001360">
    <property type="entry name" value="Glyco_hydro_1"/>
</dbReference>
<feature type="transmembrane region" description="Helical" evidence="5">
    <location>
        <begin position="20"/>
        <end position="38"/>
    </location>
</feature>
<evidence type="ECO:0000313" key="7">
    <source>
        <dbReference type="RefSeq" id="XP_021815670.1"/>
    </source>
</evidence>
<dbReference type="Pfam" id="PF00232">
    <property type="entry name" value="Glyco_hydro_1"/>
    <property type="match status" value="1"/>
</dbReference>
<proteinExistence type="inferred from homology"/>
<dbReference type="AlphaFoldDB" id="A0A6P5SFG7"/>
<dbReference type="KEGG" id="pavi:110758172"/>
<evidence type="ECO:0000256" key="3">
    <source>
        <dbReference type="ARBA" id="ARBA00023295"/>
    </source>
</evidence>
<dbReference type="SMR" id="A0A6P5SFG7"/>
<evidence type="ECO:0000313" key="6">
    <source>
        <dbReference type="Proteomes" id="UP000515124"/>
    </source>
</evidence>
<dbReference type="Gramene" id="Pav_sc0000617.1_g130.1.mk:mrna">
    <property type="protein sequence ID" value="Pav_sc0000617.1_g130.1.mk:mrna"/>
    <property type="gene ID" value="Pav_sc0000617.1_g130.1.mk"/>
</dbReference>
<dbReference type="GO" id="GO:0005975">
    <property type="term" value="P:carbohydrate metabolic process"/>
    <property type="evidence" value="ECO:0007669"/>
    <property type="project" value="InterPro"/>
</dbReference>
<keyword evidence="6" id="KW-1185">Reference proteome</keyword>
<protein>
    <submittedName>
        <fullName evidence="7">Beta-glucosidase 24-like isoform X1</fullName>
    </submittedName>
</protein>
<name>A0A6P5SFG7_PRUAV</name>
<dbReference type="Gene3D" id="3.20.20.80">
    <property type="entry name" value="Glycosidases"/>
    <property type="match status" value="1"/>
</dbReference>
<dbReference type="RefSeq" id="XP_021815670.1">
    <property type="nucleotide sequence ID" value="XM_021959978.1"/>
</dbReference>
<dbReference type="GO" id="GO:0008422">
    <property type="term" value="F:beta-glucosidase activity"/>
    <property type="evidence" value="ECO:0007669"/>
    <property type="project" value="TreeGrafter"/>
</dbReference>
<keyword evidence="5" id="KW-1133">Transmembrane helix</keyword>
<dbReference type="InterPro" id="IPR033132">
    <property type="entry name" value="GH_1_N_CS"/>
</dbReference>
<reference evidence="7" key="1">
    <citation type="submission" date="2025-08" db="UniProtKB">
        <authorList>
            <consortium name="RefSeq"/>
        </authorList>
    </citation>
    <scope>IDENTIFICATION</scope>
</reference>
<dbReference type="GeneID" id="110758172"/>
<evidence type="ECO:0000256" key="1">
    <source>
        <dbReference type="ARBA" id="ARBA00010838"/>
    </source>
</evidence>
<keyword evidence="5" id="KW-0812">Transmembrane</keyword>
<keyword evidence="2" id="KW-0378">Hydrolase</keyword>
<evidence type="ECO:0000256" key="4">
    <source>
        <dbReference type="RuleBase" id="RU003690"/>
    </source>
</evidence>
<keyword evidence="5" id="KW-0472">Membrane</keyword>
<organism evidence="6 7">
    <name type="scientific">Prunus avium</name>
    <name type="common">Cherry</name>
    <name type="synonym">Cerasus avium</name>
    <dbReference type="NCBI Taxonomy" id="42229"/>
    <lineage>
        <taxon>Eukaryota</taxon>
        <taxon>Viridiplantae</taxon>
        <taxon>Streptophyta</taxon>
        <taxon>Embryophyta</taxon>
        <taxon>Tracheophyta</taxon>
        <taxon>Spermatophyta</taxon>
        <taxon>Magnoliopsida</taxon>
        <taxon>eudicotyledons</taxon>
        <taxon>Gunneridae</taxon>
        <taxon>Pentapetalae</taxon>
        <taxon>rosids</taxon>
        <taxon>fabids</taxon>
        <taxon>Rosales</taxon>
        <taxon>Rosaceae</taxon>
        <taxon>Amygdaloideae</taxon>
        <taxon>Amygdaleae</taxon>
        <taxon>Prunus</taxon>
    </lineage>
</organism>
<dbReference type="PRINTS" id="PR00131">
    <property type="entry name" value="GLHYDRLASE1"/>
</dbReference>
<sequence>MNQDHHNTNKRLVTEKQLRCLMLGVEELLLLVCFALLTNNKAAALFNRSSFPPGFIFGSSSGSYQYEGAANEGGRGPSIWDSYTHKHPERIIDGSNGDVALDQYHKYKEDVEIMKDIGLDAYRFSISWPRLLPSGKLSDGVNEVGIRYYNNLINELLRNGLKPFVTLFHWDLPQVLEDEYGGLLSDQIVNHFRDYAELCYKEFGDRVKYWTTLNEPYTYSSNGYASGSYAPGRCSDWQKLNCTGGNSAIEPYLVTHHLLLAHAAAANLYKNKFQAYQKGVIGITLVSPWFVPLSEANEDKKAALRALEFTFGWFMEPLTSGDYPHNMRSLVEMRLPKFTKAQSKALIGSFDFLGLNYYTGYYASDASNNVYDEHASYFTDVRVTLSSERNGVPIGAKGASSWLNVYPIGIQNLLLYTKEKYNDPIIYITENGIDEFNDPKLSLEEALYDTHRVDYHILHLYYVQSAIKNGVNVKGYFLWSLLDNFEWKEGFTVRFGTNYVDYNNGLKRLPKLSTQWFKSFLGSNEEAYYSYII</sequence>
<evidence type="ECO:0000256" key="5">
    <source>
        <dbReference type="SAM" id="Phobius"/>
    </source>
</evidence>
<dbReference type="InterPro" id="IPR017853">
    <property type="entry name" value="GH"/>
</dbReference>
<dbReference type="SUPFAM" id="SSF51445">
    <property type="entry name" value="(Trans)glycosidases"/>
    <property type="match status" value="1"/>
</dbReference>
<dbReference type="FunFam" id="3.20.20.80:FF:000020">
    <property type="entry name" value="Beta-glucosidase 12"/>
    <property type="match status" value="1"/>
</dbReference>
<dbReference type="Proteomes" id="UP000515124">
    <property type="component" value="Unplaced"/>
</dbReference>
<evidence type="ECO:0000256" key="2">
    <source>
        <dbReference type="ARBA" id="ARBA00022801"/>
    </source>
</evidence>
<gene>
    <name evidence="7" type="primary">LOC110758172</name>
</gene>
<accession>A0A6P5SFG7</accession>
<dbReference type="PANTHER" id="PTHR10353">
    <property type="entry name" value="GLYCOSYL HYDROLASE"/>
    <property type="match status" value="1"/>
</dbReference>